<organism evidence="1 2">
    <name type="scientific">Xylanibacter rarus</name>
    <dbReference type="NCBI Taxonomy" id="1676614"/>
    <lineage>
        <taxon>Bacteria</taxon>
        <taxon>Pseudomonadati</taxon>
        <taxon>Bacteroidota</taxon>
        <taxon>Bacteroidia</taxon>
        <taxon>Bacteroidales</taxon>
        <taxon>Prevotellaceae</taxon>
        <taxon>Xylanibacter</taxon>
    </lineage>
</organism>
<dbReference type="EMBL" id="LFQU01000010">
    <property type="protein sequence ID" value="KOO68665.1"/>
    <property type="molecule type" value="Genomic_DNA"/>
</dbReference>
<dbReference type="AlphaFoldDB" id="A0A8E1QXS0"/>
<name>A0A8E1QXS0_9BACT</name>
<sequence length="101" mass="12249">MGVHGDSTNIRIIKSFDKEKEKIKQQKDFYLHAHSHRTYRQGNITERFFSQSYDGKMRFYIISTSVFYNNPWDTIVKYQMYDRKMTYTAKELDSVIYVKIK</sequence>
<dbReference type="Proteomes" id="UP000036951">
    <property type="component" value="Unassembled WGS sequence"/>
</dbReference>
<proteinExistence type="predicted"/>
<keyword evidence="2" id="KW-1185">Reference proteome</keyword>
<evidence type="ECO:0000313" key="2">
    <source>
        <dbReference type="Proteomes" id="UP000036951"/>
    </source>
</evidence>
<accession>A0A8E1QXS0</accession>
<gene>
    <name evidence="1" type="ORF">ACU52_06585</name>
</gene>
<comment type="caution">
    <text evidence="1">The sequence shown here is derived from an EMBL/GenBank/DDBJ whole genome shotgun (WGS) entry which is preliminary data.</text>
</comment>
<evidence type="ECO:0000313" key="1">
    <source>
        <dbReference type="EMBL" id="KOO68665.1"/>
    </source>
</evidence>
<protein>
    <submittedName>
        <fullName evidence="1">Uncharacterized protein</fullName>
    </submittedName>
</protein>
<reference evidence="1 2" key="1">
    <citation type="submission" date="2015-06" db="EMBL/GenBank/DDBJ databases">
        <title>Prevotella sp. 109, sp. nov., a novel member of the family Prevotellaceae isolated from human faeces.</title>
        <authorList>
            <person name="Shkoporov A.N."/>
            <person name="Chaplin A.V."/>
            <person name="Kafarskaia L.I."/>
            <person name="Efimov B.A."/>
        </authorList>
    </citation>
    <scope>NUCLEOTIDE SEQUENCE [LARGE SCALE GENOMIC DNA]</scope>
    <source>
        <strain evidence="1 2">109</strain>
    </source>
</reference>